<reference evidence="20 21" key="1">
    <citation type="journal article" date="2005" name="Nucleic Acids Res.">
        <title>Genomic blueprint of Hahella chejuensis, a marine microbe producing an algicidal agent.</title>
        <authorList>
            <person name="Jeong H."/>
            <person name="Yim J.H."/>
            <person name="Lee C."/>
            <person name="Choi S.-H."/>
            <person name="Park Y.K."/>
            <person name="Yoon S.H."/>
            <person name="Hur C.-G."/>
            <person name="Kang H.-Y."/>
            <person name="Kim D."/>
            <person name="Lee H.H."/>
            <person name="Park K.H."/>
            <person name="Park S.-H."/>
            <person name="Park H.-S."/>
            <person name="Lee H.K."/>
            <person name="Oh T.K."/>
            <person name="Kim J.F."/>
        </authorList>
    </citation>
    <scope>NUCLEOTIDE SEQUENCE [LARGE SCALE GENOMIC DNA]</scope>
    <source>
        <strain evidence="20 21">KCTC 2396</strain>
    </source>
</reference>
<evidence type="ECO:0000313" key="20">
    <source>
        <dbReference type="EMBL" id="ABC27237.1"/>
    </source>
</evidence>
<keyword evidence="10 20" id="KW-0418">Kinase</keyword>
<dbReference type="eggNOG" id="COG4191">
    <property type="taxonomic scope" value="Bacteria"/>
</dbReference>
<organism evidence="20 21">
    <name type="scientific">Hahella chejuensis (strain KCTC 2396)</name>
    <dbReference type="NCBI Taxonomy" id="349521"/>
    <lineage>
        <taxon>Bacteria</taxon>
        <taxon>Pseudomonadati</taxon>
        <taxon>Pseudomonadota</taxon>
        <taxon>Gammaproteobacteria</taxon>
        <taxon>Oceanospirillales</taxon>
        <taxon>Hahellaceae</taxon>
        <taxon>Hahella</taxon>
    </lineage>
</organism>
<dbReference type="InterPro" id="IPR003661">
    <property type="entry name" value="HisK_dim/P_dom"/>
</dbReference>
<evidence type="ECO:0000259" key="19">
    <source>
        <dbReference type="PROSITE" id="PS50109"/>
    </source>
</evidence>
<feature type="region of interest" description="Disordered" evidence="17">
    <location>
        <begin position="1"/>
        <end position="21"/>
    </location>
</feature>
<dbReference type="Pfam" id="PF02518">
    <property type="entry name" value="HATPase_c"/>
    <property type="match status" value="1"/>
</dbReference>
<dbReference type="Pfam" id="PF00512">
    <property type="entry name" value="HisKA"/>
    <property type="match status" value="1"/>
</dbReference>
<dbReference type="SMART" id="SM00387">
    <property type="entry name" value="HATPase_c"/>
    <property type="match status" value="1"/>
</dbReference>
<keyword evidence="11" id="KW-0067">ATP-binding</keyword>
<dbReference type="InterPro" id="IPR004358">
    <property type="entry name" value="Sig_transdc_His_kin-like_C"/>
</dbReference>
<dbReference type="GO" id="GO:0000155">
    <property type="term" value="F:phosphorelay sensor kinase activity"/>
    <property type="evidence" value="ECO:0007669"/>
    <property type="project" value="InterPro"/>
</dbReference>
<dbReference type="CDD" id="cd00082">
    <property type="entry name" value="HisKA"/>
    <property type="match status" value="1"/>
</dbReference>
<keyword evidence="9" id="KW-0547">Nucleotide-binding</keyword>
<keyword evidence="16" id="KW-0175">Coiled coil</keyword>
<evidence type="ECO:0000256" key="17">
    <source>
        <dbReference type="SAM" id="MobiDB-lite"/>
    </source>
</evidence>
<dbReference type="GO" id="GO:0005886">
    <property type="term" value="C:plasma membrane"/>
    <property type="evidence" value="ECO:0007669"/>
    <property type="project" value="UniProtKB-SubCell"/>
</dbReference>
<dbReference type="Proteomes" id="UP000000238">
    <property type="component" value="Chromosome"/>
</dbReference>
<dbReference type="InterPro" id="IPR029151">
    <property type="entry name" value="Sensor-like_sf"/>
</dbReference>
<keyword evidence="12 18" id="KW-1133">Transmembrane helix</keyword>
<dbReference type="Gene3D" id="3.30.450.20">
    <property type="entry name" value="PAS domain"/>
    <property type="match status" value="2"/>
</dbReference>
<dbReference type="InterPro" id="IPR036097">
    <property type="entry name" value="HisK_dim/P_sf"/>
</dbReference>
<evidence type="ECO:0000256" key="5">
    <source>
        <dbReference type="ARBA" id="ARBA00022519"/>
    </source>
</evidence>
<dbReference type="PANTHER" id="PTHR43065">
    <property type="entry name" value="SENSOR HISTIDINE KINASE"/>
    <property type="match status" value="1"/>
</dbReference>
<evidence type="ECO:0000256" key="18">
    <source>
        <dbReference type="SAM" id="Phobius"/>
    </source>
</evidence>
<dbReference type="GO" id="GO:0005524">
    <property type="term" value="F:ATP binding"/>
    <property type="evidence" value="ECO:0007669"/>
    <property type="project" value="UniProtKB-KW"/>
</dbReference>
<evidence type="ECO:0000256" key="16">
    <source>
        <dbReference type="SAM" id="Coils"/>
    </source>
</evidence>
<evidence type="ECO:0000256" key="2">
    <source>
        <dbReference type="ARBA" id="ARBA00004429"/>
    </source>
</evidence>
<dbReference type="KEGG" id="hch:HCH_00325"/>
<feature type="transmembrane region" description="Helical" evidence="18">
    <location>
        <begin position="331"/>
        <end position="350"/>
    </location>
</feature>
<keyword evidence="5" id="KW-0997">Cell inner membrane</keyword>
<feature type="transmembrane region" description="Helical" evidence="18">
    <location>
        <begin position="28"/>
        <end position="48"/>
    </location>
</feature>
<evidence type="ECO:0000256" key="10">
    <source>
        <dbReference type="ARBA" id="ARBA00022777"/>
    </source>
</evidence>
<keyword evidence="8 18" id="KW-0812">Transmembrane</keyword>
<feature type="domain" description="Histidine kinase" evidence="19">
    <location>
        <begin position="420"/>
        <end position="633"/>
    </location>
</feature>
<evidence type="ECO:0000256" key="3">
    <source>
        <dbReference type="ARBA" id="ARBA00012438"/>
    </source>
</evidence>
<dbReference type="SMART" id="SM00388">
    <property type="entry name" value="HisKA"/>
    <property type="match status" value="1"/>
</dbReference>
<dbReference type="EMBL" id="CP000155">
    <property type="protein sequence ID" value="ABC27237.1"/>
    <property type="molecule type" value="Genomic_DNA"/>
</dbReference>
<dbReference type="PRINTS" id="PR00344">
    <property type="entry name" value="BCTRLSENSOR"/>
</dbReference>
<evidence type="ECO:0000256" key="13">
    <source>
        <dbReference type="ARBA" id="ARBA00023012"/>
    </source>
</evidence>
<evidence type="ECO:0000256" key="6">
    <source>
        <dbReference type="ARBA" id="ARBA00022553"/>
    </source>
</evidence>
<protein>
    <recommendedName>
        <fullName evidence="15">C4-dicarboxylate transport sensor protein DctB</fullName>
        <ecNumber evidence="3">2.7.13.3</ecNumber>
    </recommendedName>
</protein>
<dbReference type="EC" id="2.7.13.3" evidence="3"/>
<dbReference type="PIRSF" id="PIRSF036431">
    <property type="entry name" value="STHK_DctB"/>
    <property type="match status" value="1"/>
</dbReference>
<evidence type="ECO:0000256" key="9">
    <source>
        <dbReference type="ARBA" id="ARBA00022741"/>
    </source>
</evidence>
<dbReference type="STRING" id="349521.HCH_00325"/>
<keyword evidence="14 18" id="KW-0472">Membrane</keyword>
<evidence type="ECO:0000256" key="15">
    <source>
        <dbReference type="ARBA" id="ARBA00073143"/>
    </source>
</evidence>
<dbReference type="HOGENOM" id="CLU_000445_94_2_6"/>
<dbReference type="PANTHER" id="PTHR43065:SF46">
    <property type="entry name" value="C4-DICARBOXYLATE TRANSPORT SENSOR PROTEIN DCTB"/>
    <property type="match status" value="1"/>
</dbReference>
<keyword evidence="13" id="KW-0902">Two-component regulatory system</keyword>
<gene>
    <name evidence="20" type="ordered locus">HCH_00325</name>
</gene>
<evidence type="ECO:0000313" key="21">
    <source>
        <dbReference type="Proteomes" id="UP000000238"/>
    </source>
</evidence>
<comment type="catalytic activity">
    <reaction evidence="1">
        <text>ATP + protein L-histidine = ADP + protein N-phospho-L-histidine.</text>
        <dbReference type="EC" id="2.7.13.3"/>
    </reaction>
</comment>
<keyword evidence="6" id="KW-0597">Phosphoprotein</keyword>
<dbReference type="InterPro" id="IPR017055">
    <property type="entry name" value="Sig_transdc_His_kinase_DctB"/>
</dbReference>
<dbReference type="Gene3D" id="3.30.565.10">
    <property type="entry name" value="Histidine kinase-like ATPase, C-terminal domain"/>
    <property type="match status" value="1"/>
</dbReference>
<sequence>MVIFKSGIKRQASKQQMTPGSGAGGMRYLRSGIFVLVLCLLFSGMIYVTEDWARASAVRELEQDAANELQRSVSSLQALLSKYESLPHILAVDPRLLALLQDPTNAELTNRTNAYLESINFIGGAADVYLLNARGDTIAASNWRLPRTFLGHNFSYRPYYSDAMQGRSGQYFALGTTSGVRGFYFSFPVSDDDVILGVIVVKIDLSAVEQRWGSPWGKNAYEVLVTDNYGVVFISTRAEWRFRLTRPLGAAEAQEIEREQRYDPELLKPMLLTQTQASGQLLDSATQFVRAGLNDDGAQTYLTKSADMPQAGWRVRVLLPMERVKKEISNVLLLSLSMIFIIVLLALLLVERARRERALRAARDLLEARVQHRTRDLSEANARLLEEVEERERAEKELKLTQDELIQAAKLALLGQLSAGINHELNQPLTALRTYAQNAQAFIERNMPEKAQLNLREIVGLTDHMASIIGQLKIFARKEANVSGPVHVNSCIDAALKITEPELRRAHVNWRVDAAADDIYVQGDMVRLEQVLINLITNALHAMSGSQEKQLRIQCLNLEDKVRIQVRDTGSGIPEHVMQHIFEPFYTTKNRGQGLGLGLSISYRIIESMKGELRAANNEEGGALFMIELPLAQADVSNVHDSQAALQSVGGENEE</sequence>
<evidence type="ECO:0000256" key="1">
    <source>
        <dbReference type="ARBA" id="ARBA00000085"/>
    </source>
</evidence>
<dbReference type="PROSITE" id="PS50109">
    <property type="entry name" value="HIS_KIN"/>
    <property type="match status" value="1"/>
</dbReference>
<dbReference type="InterPro" id="IPR033479">
    <property type="entry name" value="dCache_1"/>
</dbReference>
<evidence type="ECO:0000256" key="7">
    <source>
        <dbReference type="ARBA" id="ARBA00022679"/>
    </source>
</evidence>
<evidence type="ECO:0000256" key="4">
    <source>
        <dbReference type="ARBA" id="ARBA00022475"/>
    </source>
</evidence>
<dbReference type="FunFam" id="1.10.287.130:FF:000049">
    <property type="entry name" value="C4-dicarboxylate transport sensor protein DctB"/>
    <property type="match status" value="1"/>
</dbReference>
<dbReference type="AlphaFoldDB" id="Q2SQ37"/>
<dbReference type="SUPFAM" id="SSF47384">
    <property type="entry name" value="Homodimeric domain of signal transducing histidine kinase"/>
    <property type="match status" value="1"/>
</dbReference>
<feature type="coiled-coil region" evidence="16">
    <location>
        <begin position="374"/>
        <end position="411"/>
    </location>
</feature>
<evidence type="ECO:0000256" key="8">
    <source>
        <dbReference type="ARBA" id="ARBA00022692"/>
    </source>
</evidence>
<name>Q2SQ37_HAHCH</name>
<keyword evidence="21" id="KW-1185">Reference proteome</keyword>
<comment type="subcellular location">
    <subcellularLocation>
        <location evidence="2">Cell inner membrane</location>
        <topology evidence="2">Multi-pass membrane protein</topology>
    </subcellularLocation>
</comment>
<dbReference type="SUPFAM" id="SSF55874">
    <property type="entry name" value="ATPase domain of HSP90 chaperone/DNA topoisomerase II/histidine kinase"/>
    <property type="match status" value="1"/>
</dbReference>
<dbReference type="SUPFAM" id="SSF103190">
    <property type="entry name" value="Sensory domain-like"/>
    <property type="match status" value="1"/>
</dbReference>
<evidence type="ECO:0000256" key="12">
    <source>
        <dbReference type="ARBA" id="ARBA00022989"/>
    </source>
</evidence>
<proteinExistence type="predicted"/>
<dbReference type="InterPro" id="IPR036890">
    <property type="entry name" value="HATPase_C_sf"/>
</dbReference>
<evidence type="ECO:0000256" key="14">
    <source>
        <dbReference type="ARBA" id="ARBA00023136"/>
    </source>
</evidence>
<evidence type="ECO:0000256" key="11">
    <source>
        <dbReference type="ARBA" id="ARBA00022840"/>
    </source>
</evidence>
<dbReference type="RefSeq" id="WP_011394314.1">
    <property type="nucleotide sequence ID" value="NC_007645.1"/>
</dbReference>
<dbReference type="FunFam" id="3.30.450.20:FF:000127">
    <property type="entry name" value="C4-dicarboxylate transport sensor protein"/>
    <property type="match status" value="1"/>
</dbReference>
<accession>Q2SQ37</accession>
<keyword evidence="7" id="KW-0808">Transferase</keyword>
<dbReference type="Gene3D" id="6.10.250.3020">
    <property type="match status" value="1"/>
</dbReference>
<dbReference type="Pfam" id="PF02743">
    <property type="entry name" value="dCache_1"/>
    <property type="match status" value="1"/>
</dbReference>
<keyword evidence="4" id="KW-1003">Cell membrane</keyword>
<dbReference type="InterPro" id="IPR003594">
    <property type="entry name" value="HATPase_dom"/>
</dbReference>
<dbReference type="InterPro" id="IPR005467">
    <property type="entry name" value="His_kinase_dom"/>
</dbReference>
<dbReference type="Gene3D" id="1.10.287.130">
    <property type="match status" value="1"/>
</dbReference>